<dbReference type="InterPro" id="IPR029063">
    <property type="entry name" value="SAM-dependent_MTases_sf"/>
</dbReference>
<feature type="domain" description="N(4)-bis(aminopropyl)spermidine synthase C-terminal" evidence="1">
    <location>
        <begin position="84"/>
        <end position="330"/>
    </location>
</feature>
<accession>A0A7C0Y8V3</accession>
<dbReference type="EMBL" id="DQWS01000196">
    <property type="protein sequence ID" value="HDD53469.1"/>
    <property type="molecule type" value="Genomic_DNA"/>
</dbReference>
<dbReference type="GO" id="GO:0006596">
    <property type="term" value="P:polyamine biosynthetic process"/>
    <property type="evidence" value="ECO:0007669"/>
    <property type="project" value="TreeGrafter"/>
</dbReference>
<dbReference type="AlphaFoldDB" id="A0A7C0Y8V3"/>
<keyword evidence="2" id="KW-0808">Transferase</keyword>
<dbReference type="InterPro" id="IPR051720">
    <property type="entry name" value="rRNA_MeTrfase/Polyamine_Synth"/>
</dbReference>
<dbReference type="GO" id="GO:0032259">
    <property type="term" value="P:methylation"/>
    <property type="evidence" value="ECO:0007669"/>
    <property type="project" value="UniProtKB-KW"/>
</dbReference>
<dbReference type="PANTHER" id="PTHR23290">
    <property type="entry name" value="RRNA N6-ADENOSINE-METHYLTRANSFERASE METTL5"/>
    <property type="match status" value="1"/>
</dbReference>
<keyword evidence="2" id="KW-0489">Methyltransferase</keyword>
<proteinExistence type="predicted"/>
<dbReference type="Pfam" id="PF01861">
    <property type="entry name" value="BpsA_C"/>
    <property type="match status" value="1"/>
</dbReference>
<organism evidence="2">
    <name type="scientific">Thermosulfidibacter takaii</name>
    <dbReference type="NCBI Taxonomy" id="412593"/>
    <lineage>
        <taxon>Bacteria</taxon>
        <taxon>Pseudomonadati</taxon>
        <taxon>Thermosulfidibacterota</taxon>
        <taxon>Thermosulfidibacteria</taxon>
        <taxon>Thermosulfidibacterales</taxon>
        <taxon>Thermosulfidibacteraceae</taxon>
    </lineage>
</organism>
<evidence type="ECO:0000259" key="1">
    <source>
        <dbReference type="Pfam" id="PF01861"/>
    </source>
</evidence>
<gene>
    <name evidence="2" type="ORF">ENF32_05315</name>
</gene>
<dbReference type="GO" id="GO:0008168">
    <property type="term" value="F:methyltransferase activity"/>
    <property type="evidence" value="ECO:0007669"/>
    <property type="project" value="UniProtKB-KW"/>
</dbReference>
<reference evidence="2" key="1">
    <citation type="journal article" date="2020" name="mSystems">
        <title>Genome- and Community-Level Interaction Insights into Carbon Utilization and Element Cycling Functions of Hydrothermarchaeota in Hydrothermal Sediment.</title>
        <authorList>
            <person name="Zhou Z."/>
            <person name="Liu Y."/>
            <person name="Xu W."/>
            <person name="Pan J."/>
            <person name="Luo Z.H."/>
            <person name="Li M."/>
        </authorList>
    </citation>
    <scope>NUCLEOTIDE SEQUENCE [LARGE SCALE GENOMIC DNA]</scope>
    <source>
        <strain evidence="2">HyVt-115</strain>
    </source>
</reference>
<dbReference type="CDD" id="cd02440">
    <property type="entry name" value="AdoMet_MTases"/>
    <property type="match status" value="1"/>
</dbReference>
<sequence>MRRIRNQILRALKSGPKTFWELINEQDAYIAGFYHTLQSLMDEGTVGYENHRFFLKEDPGVREKIETLCSTCGLGVEIKGFFQEAYEKFLYVTEDRPLPLEDYDQGFIRPIDTIRRMAFIYQRGDLEGAEIFILGDDDLLSVAMGLTGMAQRITVVEIDPRLTYFIEHFCKKWGIGNITVKQYNVLEELPKEALGKYDVFVTDPVETHRGFKLFVGRCLSALKGPESSGYIGLTHREASLKKWAEFQRFFLDSGLVVTDILRNMTTYPEEENKFEHFYETYEIMGKMDLPIPEVDWYKSSFLRVEVIEPIKVQVPQVKDFQELYFDEESWATPGQRKGRS</sequence>
<dbReference type="PANTHER" id="PTHR23290:SF0">
    <property type="entry name" value="RRNA N6-ADENOSINE-METHYLTRANSFERASE METTL5"/>
    <property type="match status" value="1"/>
</dbReference>
<name>A0A7C0Y8V3_9BACT</name>
<dbReference type="SUPFAM" id="SSF53335">
    <property type="entry name" value="S-adenosyl-L-methionine-dependent methyltransferases"/>
    <property type="match status" value="1"/>
</dbReference>
<dbReference type="Proteomes" id="UP000885690">
    <property type="component" value="Unassembled WGS sequence"/>
</dbReference>
<comment type="caution">
    <text evidence="2">The sequence shown here is derived from an EMBL/GenBank/DDBJ whole genome shotgun (WGS) entry which is preliminary data.</text>
</comment>
<protein>
    <submittedName>
        <fullName evidence="2">Methyltransferase</fullName>
    </submittedName>
</protein>
<dbReference type="Gene3D" id="3.40.50.150">
    <property type="entry name" value="Vaccinia Virus protein VP39"/>
    <property type="match status" value="1"/>
</dbReference>
<dbReference type="InterPro" id="IPR002723">
    <property type="entry name" value="BpsA_C"/>
</dbReference>
<evidence type="ECO:0000313" key="2">
    <source>
        <dbReference type="EMBL" id="HDD53469.1"/>
    </source>
</evidence>